<feature type="transmembrane region" description="Helical" evidence="7">
    <location>
        <begin position="201"/>
        <end position="219"/>
    </location>
</feature>
<dbReference type="InterPro" id="IPR044878">
    <property type="entry name" value="UbiA_sf"/>
</dbReference>
<dbReference type="Gene3D" id="1.10.357.140">
    <property type="entry name" value="UbiA prenyltransferase"/>
    <property type="match status" value="1"/>
</dbReference>
<dbReference type="InterPro" id="IPR000537">
    <property type="entry name" value="UbiA_prenyltransferase"/>
</dbReference>
<evidence type="ECO:0000256" key="5">
    <source>
        <dbReference type="ARBA" id="ARBA00022989"/>
    </source>
</evidence>
<comment type="subcellular location">
    <subcellularLocation>
        <location evidence="1">Membrane</location>
        <topology evidence="1">Multi-pass membrane protein</topology>
    </subcellularLocation>
</comment>
<dbReference type="InterPro" id="IPR044502">
    <property type="entry name" value="AtHST-like"/>
</dbReference>
<feature type="transmembrane region" description="Helical" evidence="7">
    <location>
        <begin position="231"/>
        <end position="251"/>
    </location>
</feature>
<dbReference type="GO" id="GO:0016020">
    <property type="term" value="C:membrane"/>
    <property type="evidence" value="ECO:0007669"/>
    <property type="project" value="UniProtKB-SubCell"/>
</dbReference>
<feature type="transmembrane region" description="Helical" evidence="7">
    <location>
        <begin position="177"/>
        <end position="195"/>
    </location>
</feature>
<feature type="transmembrane region" description="Helical" evidence="7">
    <location>
        <begin position="263"/>
        <end position="282"/>
    </location>
</feature>
<dbReference type="CDD" id="cd13960">
    <property type="entry name" value="PT_UbiA_HPT1"/>
    <property type="match status" value="1"/>
</dbReference>
<keyword evidence="8" id="KW-0732">Signal</keyword>
<organism evidence="9">
    <name type="scientific">Odontella aurita</name>
    <dbReference type="NCBI Taxonomy" id="265563"/>
    <lineage>
        <taxon>Eukaryota</taxon>
        <taxon>Sar</taxon>
        <taxon>Stramenopiles</taxon>
        <taxon>Ochrophyta</taxon>
        <taxon>Bacillariophyta</taxon>
        <taxon>Mediophyceae</taxon>
        <taxon>Biddulphiophycidae</taxon>
        <taxon>Eupodiscales</taxon>
        <taxon>Odontellaceae</taxon>
        <taxon>Odontella</taxon>
    </lineage>
</organism>
<feature type="chain" id="PRO_5031321280" evidence="8">
    <location>
        <begin position="28"/>
        <end position="387"/>
    </location>
</feature>
<evidence type="ECO:0000256" key="4">
    <source>
        <dbReference type="ARBA" id="ARBA00022692"/>
    </source>
</evidence>
<evidence type="ECO:0000256" key="1">
    <source>
        <dbReference type="ARBA" id="ARBA00004141"/>
    </source>
</evidence>
<dbReference type="NCBIfam" id="NF009525">
    <property type="entry name" value="PRK12887.1"/>
    <property type="match status" value="1"/>
</dbReference>
<evidence type="ECO:0000256" key="6">
    <source>
        <dbReference type="ARBA" id="ARBA00023136"/>
    </source>
</evidence>
<feature type="signal peptide" evidence="8">
    <location>
        <begin position="1"/>
        <end position="27"/>
    </location>
</feature>
<keyword evidence="4 7" id="KW-0812">Transmembrane</keyword>
<feature type="transmembrane region" description="Helical" evidence="7">
    <location>
        <begin position="311"/>
        <end position="329"/>
    </location>
</feature>
<dbReference type="GO" id="GO:0004659">
    <property type="term" value="F:prenyltransferase activity"/>
    <property type="evidence" value="ECO:0007669"/>
    <property type="project" value="InterPro"/>
</dbReference>
<proteinExistence type="inferred from homology"/>
<gene>
    <name evidence="9" type="ORF">OAUR00152_LOCUS36502</name>
</gene>
<sequence>MMSPRTSACGIVIVALALLETSCPSLAFVSPSSLGRNPYRACPPRIDAISRQNHGSAARIRMAVEGDFDPDALSRSVEEAKAGSLKARFRALYKFTRPHTIRGTILASIAGTTRALIDTPGALASADWGTLLPRAFVGMIALLLGNAFIVGINQIYDKDIDKMNKPFLPVASGEMSKRFAWGTVLGAGIIGPIIVKHFFPALLFKLYMFGWFLGAIYSVPPIRTKRNALAAGLTIATVRGFLLNFGVYYAVRDSIGATFTWSPKVSFIARFMTIFATVIAVTKDLPDIEGDKAYNIDTLATKLGVAKIAKGASACLLLNYAGAIATGLLTKPGTFNMIPMVGGHLALGLALLSRFRELDSESVPSIKKYYKHIWDLFYLEYMLYVFI</sequence>
<evidence type="ECO:0000256" key="8">
    <source>
        <dbReference type="SAM" id="SignalP"/>
    </source>
</evidence>
<feature type="transmembrane region" description="Helical" evidence="7">
    <location>
        <begin position="335"/>
        <end position="352"/>
    </location>
</feature>
<comment type="similarity">
    <text evidence="2">Belongs to the UbiA prenyltransferase family.</text>
</comment>
<dbReference type="PANTHER" id="PTHR43009">
    <property type="entry name" value="HOMOGENTISATE SOLANESYLTRANSFERASE, CHLOROPLASTIC"/>
    <property type="match status" value="1"/>
</dbReference>
<dbReference type="AlphaFoldDB" id="A0A7S4JZ73"/>
<accession>A0A7S4JZ73</accession>
<name>A0A7S4JZ73_9STRA</name>
<dbReference type="Pfam" id="PF01040">
    <property type="entry name" value="UbiA"/>
    <property type="match status" value="1"/>
</dbReference>
<reference evidence="9" key="1">
    <citation type="submission" date="2021-01" db="EMBL/GenBank/DDBJ databases">
        <authorList>
            <person name="Corre E."/>
            <person name="Pelletier E."/>
            <person name="Niang G."/>
            <person name="Scheremetjew M."/>
            <person name="Finn R."/>
            <person name="Kale V."/>
            <person name="Holt S."/>
            <person name="Cochrane G."/>
            <person name="Meng A."/>
            <person name="Brown T."/>
            <person name="Cohen L."/>
        </authorList>
    </citation>
    <scope>NUCLEOTIDE SEQUENCE</scope>
    <source>
        <strain evidence="9">Isolate 1302-5</strain>
    </source>
</reference>
<evidence type="ECO:0000256" key="2">
    <source>
        <dbReference type="ARBA" id="ARBA00005985"/>
    </source>
</evidence>
<evidence type="ECO:0000256" key="3">
    <source>
        <dbReference type="ARBA" id="ARBA00022679"/>
    </source>
</evidence>
<protein>
    <submittedName>
        <fullName evidence="9">Uncharacterized protein</fullName>
    </submittedName>
</protein>
<keyword evidence="3" id="KW-0808">Transferase</keyword>
<keyword evidence="6 7" id="KW-0472">Membrane</keyword>
<dbReference type="EMBL" id="HBKQ01053039">
    <property type="protein sequence ID" value="CAE2278972.1"/>
    <property type="molecule type" value="Transcribed_RNA"/>
</dbReference>
<feature type="transmembrane region" description="Helical" evidence="7">
    <location>
        <begin position="135"/>
        <end position="156"/>
    </location>
</feature>
<evidence type="ECO:0000256" key="7">
    <source>
        <dbReference type="SAM" id="Phobius"/>
    </source>
</evidence>
<dbReference type="PANTHER" id="PTHR43009:SF7">
    <property type="entry name" value="HOMOGENTISATE GERANYLGERANYLTRANSFERASE, CHLOROPLASTIC"/>
    <property type="match status" value="1"/>
</dbReference>
<evidence type="ECO:0000313" key="9">
    <source>
        <dbReference type="EMBL" id="CAE2278972.1"/>
    </source>
</evidence>
<keyword evidence="5 7" id="KW-1133">Transmembrane helix</keyword>